<feature type="transmembrane region" description="Helical" evidence="2">
    <location>
        <begin position="302"/>
        <end position="321"/>
    </location>
</feature>
<comment type="caution">
    <text evidence="3">The sequence shown here is derived from an EMBL/GenBank/DDBJ whole genome shotgun (WGS) entry which is preliminary data.</text>
</comment>
<dbReference type="Proteomes" id="UP000785679">
    <property type="component" value="Unassembled WGS sequence"/>
</dbReference>
<accession>A0A8J8T0V9</accession>
<name>A0A8J8T0V9_HALGN</name>
<feature type="compositionally biased region" description="Polar residues" evidence="1">
    <location>
        <begin position="24"/>
        <end position="36"/>
    </location>
</feature>
<keyword evidence="2" id="KW-1133">Transmembrane helix</keyword>
<feature type="transmembrane region" description="Helical" evidence="2">
    <location>
        <begin position="278"/>
        <end position="296"/>
    </location>
</feature>
<feature type="region of interest" description="Disordered" evidence="1">
    <location>
        <begin position="1"/>
        <end position="36"/>
    </location>
</feature>
<protein>
    <submittedName>
        <fullName evidence="3">Uncharacterized protein</fullName>
    </submittedName>
</protein>
<proteinExistence type="predicted"/>
<keyword evidence="4" id="KW-1185">Reference proteome</keyword>
<dbReference type="EMBL" id="RRYP01011909">
    <property type="protein sequence ID" value="TNV77436.1"/>
    <property type="molecule type" value="Genomic_DNA"/>
</dbReference>
<keyword evidence="2" id="KW-0472">Membrane</keyword>
<dbReference type="AlphaFoldDB" id="A0A8J8T0V9"/>
<organism evidence="3 4">
    <name type="scientific">Halteria grandinella</name>
    <dbReference type="NCBI Taxonomy" id="5974"/>
    <lineage>
        <taxon>Eukaryota</taxon>
        <taxon>Sar</taxon>
        <taxon>Alveolata</taxon>
        <taxon>Ciliophora</taxon>
        <taxon>Intramacronucleata</taxon>
        <taxon>Spirotrichea</taxon>
        <taxon>Stichotrichia</taxon>
        <taxon>Sporadotrichida</taxon>
        <taxon>Halteriidae</taxon>
        <taxon>Halteria</taxon>
    </lineage>
</organism>
<feature type="compositionally biased region" description="Basic and acidic residues" evidence="1">
    <location>
        <begin position="1"/>
        <end position="12"/>
    </location>
</feature>
<evidence type="ECO:0000313" key="4">
    <source>
        <dbReference type="Proteomes" id="UP000785679"/>
    </source>
</evidence>
<evidence type="ECO:0000313" key="3">
    <source>
        <dbReference type="EMBL" id="TNV77436.1"/>
    </source>
</evidence>
<evidence type="ECO:0000256" key="1">
    <source>
        <dbReference type="SAM" id="MobiDB-lite"/>
    </source>
</evidence>
<reference evidence="3" key="1">
    <citation type="submission" date="2019-06" db="EMBL/GenBank/DDBJ databases">
        <authorList>
            <person name="Zheng W."/>
        </authorList>
    </citation>
    <scope>NUCLEOTIDE SEQUENCE</scope>
    <source>
        <strain evidence="3">QDHG01</strain>
    </source>
</reference>
<gene>
    <name evidence="3" type="ORF">FGO68_gene6508</name>
</gene>
<sequence length="374" mass="42273">MNQLHNIDEEHWPGGGDSTEENTDSALKNHQSDQSLSHNYSSNQLILFKGDSSPKQGRLSAVKRTRDSDLLWQEVSTHTQSVDISEIKIAGSIQRSNEGPWVESDQFNSWIASMQTLLKNTIETYSKNGEFQSAVLSESHLFGLIEPHLDELEPYREELIESMSGNPPLDVDDTNVKFLYNLYQGSKVLDFGPHPLSVIGVNKYNNSAMPPFDSVSTVVVRTAECSGLFSLQSHQIQSIMDRRPYYDVDLEEIQQSLGRINQLLATTKGKQIKEDMRLVKVLSFSSISLFLLALLLGLLIHFILAIVFATLLIALILYFLLRKSGLSIHSKNEPTAHILVSLACRAENQGRYLRRHMRMRPGGFNARWLQIQFL</sequence>
<evidence type="ECO:0000256" key="2">
    <source>
        <dbReference type="SAM" id="Phobius"/>
    </source>
</evidence>
<keyword evidence="2" id="KW-0812">Transmembrane</keyword>